<dbReference type="Proteomes" id="UP000790709">
    <property type="component" value="Unassembled WGS sequence"/>
</dbReference>
<organism evidence="1 2">
    <name type="scientific">Leucogyrophana mollusca</name>
    <dbReference type="NCBI Taxonomy" id="85980"/>
    <lineage>
        <taxon>Eukaryota</taxon>
        <taxon>Fungi</taxon>
        <taxon>Dikarya</taxon>
        <taxon>Basidiomycota</taxon>
        <taxon>Agaricomycotina</taxon>
        <taxon>Agaricomycetes</taxon>
        <taxon>Agaricomycetidae</taxon>
        <taxon>Boletales</taxon>
        <taxon>Boletales incertae sedis</taxon>
        <taxon>Leucogyrophana</taxon>
    </lineage>
</organism>
<dbReference type="EMBL" id="MU266426">
    <property type="protein sequence ID" value="KAH7924370.1"/>
    <property type="molecule type" value="Genomic_DNA"/>
</dbReference>
<gene>
    <name evidence="1" type="ORF">BV22DRAFT_1105519</name>
</gene>
<evidence type="ECO:0000313" key="1">
    <source>
        <dbReference type="EMBL" id="KAH7924370.1"/>
    </source>
</evidence>
<proteinExistence type="predicted"/>
<reference evidence="1" key="1">
    <citation type="journal article" date="2021" name="New Phytol.">
        <title>Evolutionary innovations through gain and loss of genes in the ectomycorrhizal Boletales.</title>
        <authorList>
            <person name="Wu G."/>
            <person name="Miyauchi S."/>
            <person name="Morin E."/>
            <person name="Kuo A."/>
            <person name="Drula E."/>
            <person name="Varga T."/>
            <person name="Kohler A."/>
            <person name="Feng B."/>
            <person name="Cao Y."/>
            <person name="Lipzen A."/>
            <person name="Daum C."/>
            <person name="Hundley H."/>
            <person name="Pangilinan J."/>
            <person name="Johnson J."/>
            <person name="Barry K."/>
            <person name="LaButti K."/>
            <person name="Ng V."/>
            <person name="Ahrendt S."/>
            <person name="Min B."/>
            <person name="Choi I.G."/>
            <person name="Park H."/>
            <person name="Plett J.M."/>
            <person name="Magnuson J."/>
            <person name="Spatafora J.W."/>
            <person name="Nagy L.G."/>
            <person name="Henrissat B."/>
            <person name="Grigoriev I.V."/>
            <person name="Yang Z.L."/>
            <person name="Xu J."/>
            <person name="Martin F.M."/>
        </authorList>
    </citation>
    <scope>NUCLEOTIDE SEQUENCE</scope>
    <source>
        <strain evidence="1">KUC20120723A-06</strain>
    </source>
</reference>
<protein>
    <submittedName>
        <fullName evidence="1">Uncharacterized protein</fullName>
    </submittedName>
</protein>
<keyword evidence="2" id="KW-1185">Reference proteome</keyword>
<name>A0ACB8BF44_9AGAM</name>
<comment type="caution">
    <text evidence="1">The sequence shown here is derived from an EMBL/GenBank/DDBJ whole genome shotgun (WGS) entry which is preliminary data.</text>
</comment>
<evidence type="ECO:0000313" key="2">
    <source>
        <dbReference type="Proteomes" id="UP000790709"/>
    </source>
</evidence>
<sequence>MLSNIAAPSANAFLFTSLALAAAWIYNDRRRKAPSGLSETFFSALVLLHTVFILWSLTLQRPPNLFTRLGIPVTTPTEHIRSLLLREAGVAGGSQAALTVATPLPNDLEFLLNKLSIADSRLLYTRFGQRALQTCQYCSSTFDYTLFVFSRALLAYVRTAFVVLLLTAGANNRERWRTFAVGALACAALAEGYILATTSAGVSIPKNGKGAFMWHDTLFLARNAVFLLIPLLIHLQPALARPGPPSAGLLPVLAHLERSLPRAHLIKYARGAIMRRAELRAPAVRWWAREAREGEAGRADEDVQRTAERVGLGFDDATGAGASAEGKLRTSARMAVEALKGVMAHPAG</sequence>
<accession>A0ACB8BF44</accession>